<evidence type="ECO:0000256" key="5">
    <source>
        <dbReference type="ARBA" id="ARBA00022840"/>
    </source>
</evidence>
<dbReference type="InterPro" id="IPR019499">
    <property type="entry name" value="Val-tRNA_synth_tRNA-bd"/>
</dbReference>
<proteinExistence type="inferred from homology"/>
<dbReference type="InterPro" id="IPR009008">
    <property type="entry name" value="Val/Leu/Ile-tRNA-synth_edit"/>
</dbReference>
<dbReference type="GO" id="GO:0005829">
    <property type="term" value="C:cytosol"/>
    <property type="evidence" value="ECO:0007669"/>
    <property type="project" value="TreeGrafter"/>
</dbReference>
<evidence type="ECO:0000259" key="11">
    <source>
        <dbReference type="Pfam" id="PF00133"/>
    </source>
</evidence>
<dbReference type="FunFam" id="3.40.50.620:FF:000078">
    <property type="entry name" value="Valine--tRNA ligase, mitochondrial"/>
    <property type="match status" value="1"/>
</dbReference>
<dbReference type="Pfam" id="PF00133">
    <property type="entry name" value="tRNA-synt_1"/>
    <property type="match status" value="1"/>
</dbReference>
<dbReference type="InterPro" id="IPR010978">
    <property type="entry name" value="tRNA-bd_arm"/>
</dbReference>
<feature type="domain" description="Aminoacyl-tRNA synthetase class Ia" evidence="11">
    <location>
        <begin position="17"/>
        <end position="604"/>
    </location>
</feature>
<dbReference type="InterPro" id="IPR033705">
    <property type="entry name" value="Anticodon_Ia_Val"/>
</dbReference>
<dbReference type="SUPFAM" id="SSF52374">
    <property type="entry name" value="Nucleotidylyl transferase"/>
    <property type="match status" value="1"/>
</dbReference>
<dbReference type="PANTHER" id="PTHR11946">
    <property type="entry name" value="VALYL-TRNA SYNTHETASES"/>
    <property type="match status" value="1"/>
</dbReference>
<comment type="subcellular location">
    <subcellularLocation>
        <location evidence="1 10">Cytoplasm</location>
    </subcellularLocation>
</comment>
<feature type="domain" description="Valyl-tRNA synthetase tRNA-binding arm" evidence="13">
    <location>
        <begin position="864"/>
        <end position="927"/>
    </location>
</feature>
<comment type="function">
    <text evidence="10">Catalyzes the attachment of valine to tRNA(Val). As ValRS can inadvertently accommodate and process structurally similar amino acids such as threonine, to avoid such errors, it has a 'posttransfer' editing activity that hydrolyzes mischarged Thr-tRNA(Val) in a tRNA-dependent manner.</text>
</comment>
<feature type="short sequence motif" description="'KMSKS' region" evidence="10">
    <location>
        <begin position="563"/>
        <end position="567"/>
    </location>
</feature>
<evidence type="ECO:0000256" key="4">
    <source>
        <dbReference type="ARBA" id="ARBA00022741"/>
    </source>
</evidence>
<dbReference type="CDD" id="cd00817">
    <property type="entry name" value="ValRS_core"/>
    <property type="match status" value="1"/>
</dbReference>
<evidence type="ECO:0000313" key="14">
    <source>
        <dbReference type="EMBL" id="PJF48439.1"/>
    </source>
</evidence>
<feature type="short sequence motif" description="'HIGH' region" evidence="10">
    <location>
        <begin position="49"/>
        <end position="59"/>
    </location>
</feature>
<dbReference type="InterPro" id="IPR013155">
    <property type="entry name" value="M/V/L/I-tRNA-synth_anticd-bd"/>
</dbReference>
<evidence type="ECO:0000256" key="6">
    <source>
        <dbReference type="ARBA" id="ARBA00022917"/>
    </source>
</evidence>
<sequence length="929" mass="106094">MTELSKAYDPKAVERRIYEWWEKRGYFKPESQRYLDPSEPQFVITIPPPNVTGTLHMGHALTSAIEDLMTRYHRMKGARTLWVPGTDHAGIATQAVVEKKLEREGRRRRDMTRDAFLAEVWAWKEHSQRIINSQQRALGISVDWDREAFTMDEARTLAVRKAFKHLYDKGLIYRDTRMVNWDPVQLTGVSDLEVETEEEGEPGFLYHVRYPLQTNRWEGPLHPWGSGRWAEGATEWITVATTRPETILGDTAVMVHPEDERYTHRVACRAILPAIGREIPIISDSAVDMAFGTGAVKVTPAHDFVDYEVGKRHHLPFIEVMDETAKMNANAGPYAGLDRFECRKRLVADLEKEGLLVKVEPYTIKLGRGQRSGAVIEPRISLQWWCDTKAMAQMAADAVRSGRIKIVPERFEKTWFQWLDNIRDWCISRQLWWGHQIPVWYVVNASALKRDRADLPTQYCALSEEEAYQAARADWGPDVALRQDEDVLDTWFSSGLWPFSTLGWPRDTEDMRRYYPTTMLETGYDILFFWVARMVMLGLELTGDVPFTTVYLHGLIRTADGKKMSKSRPDQIIDPLELIDTYGADALRFFLVTAGAPGNDIKMDARKVDGKWRSDRIEGARNFANKLWNAARFVLGKLDAPAEPPRPEGADLRTLPDAWILARMRRTIYDARRLMDDYQYGEAARLIYDFIWSDFCDWYLEFSKNRLNLDVLVQSLDVALRLLHPFMPFITEELWQKLKEAAAGRWSLPSFQYPALMLAPYPRPDELPAADEDALAGMALVQAAIHAIRNARAEHNVAQHRRIPAVISAGGHRAYFEAMRESIQALARVNDDLIIAEHAPAPEQAVTLALGDATVYLPLAGLVDLQAERRRLSDEIATLEAQIAKSEQLLDGDFSRRAPAAVVDKERAKLANLRARRDELRARLDGLAA</sequence>
<evidence type="ECO:0000259" key="13">
    <source>
        <dbReference type="Pfam" id="PF10458"/>
    </source>
</evidence>
<evidence type="ECO:0000313" key="15">
    <source>
        <dbReference type="Proteomes" id="UP000230790"/>
    </source>
</evidence>
<name>A0A2M8QF61_9CHLR</name>
<dbReference type="EC" id="6.1.1.9" evidence="10"/>
<dbReference type="Gene3D" id="3.40.50.620">
    <property type="entry name" value="HUPs"/>
    <property type="match status" value="2"/>
</dbReference>
<evidence type="ECO:0000256" key="3">
    <source>
        <dbReference type="ARBA" id="ARBA00022598"/>
    </source>
</evidence>
<organism evidence="14 15">
    <name type="scientific">Candidatus Thermofonsia Clade 3 bacterium</name>
    <dbReference type="NCBI Taxonomy" id="2364212"/>
    <lineage>
        <taxon>Bacteria</taxon>
        <taxon>Bacillati</taxon>
        <taxon>Chloroflexota</taxon>
        <taxon>Candidatus Thermofontia</taxon>
        <taxon>Candidatus Thermofonsia Clade 3</taxon>
    </lineage>
</organism>
<dbReference type="PRINTS" id="PR00986">
    <property type="entry name" value="TRNASYNTHVAL"/>
</dbReference>
<evidence type="ECO:0000259" key="12">
    <source>
        <dbReference type="Pfam" id="PF08264"/>
    </source>
</evidence>
<keyword evidence="6 10" id="KW-0648">Protein biosynthesis</keyword>
<keyword evidence="8 10" id="KW-0030">Aminoacyl-tRNA synthetase</keyword>
<dbReference type="PROSITE" id="PS00178">
    <property type="entry name" value="AA_TRNA_LIGASE_I"/>
    <property type="match status" value="1"/>
</dbReference>
<dbReference type="Gene3D" id="1.10.730.10">
    <property type="entry name" value="Isoleucyl-tRNA Synthetase, Domain 1"/>
    <property type="match status" value="1"/>
</dbReference>
<dbReference type="GO" id="GO:0005524">
    <property type="term" value="F:ATP binding"/>
    <property type="evidence" value="ECO:0007669"/>
    <property type="project" value="UniProtKB-UniRule"/>
</dbReference>
<keyword evidence="7 10" id="KW-0175">Coiled coil</keyword>
<dbReference type="CDD" id="cd07962">
    <property type="entry name" value="Anticodon_Ia_Val"/>
    <property type="match status" value="1"/>
</dbReference>
<dbReference type="PANTHER" id="PTHR11946:SF93">
    <property type="entry name" value="VALINE--TRNA LIGASE, CHLOROPLASTIC_MITOCHONDRIAL 2"/>
    <property type="match status" value="1"/>
</dbReference>
<comment type="domain">
    <text evidence="10">ValRS has two distinct active sites: one for aminoacylation and one for editing. The misactivated threonine is translocated from the active site to the editing site.</text>
</comment>
<feature type="domain" description="Methionyl/Valyl/Leucyl/Isoleucyl-tRNA synthetase anticodon-binding" evidence="12">
    <location>
        <begin position="657"/>
        <end position="803"/>
    </location>
</feature>
<dbReference type="InterPro" id="IPR002303">
    <property type="entry name" value="Valyl-tRNA_ligase"/>
</dbReference>
<feature type="coiled-coil region" evidence="10">
    <location>
        <begin position="862"/>
        <end position="923"/>
    </location>
</feature>
<dbReference type="GO" id="GO:0004832">
    <property type="term" value="F:valine-tRNA ligase activity"/>
    <property type="evidence" value="ECO:0007669"/>
    <property type="project" value="UniProtKB-UniRule"/>
</dbReference>
<evidence type="ECO:0000256" key="9">
    <source>
        <dbReference type="ARBA" id="ARBA00047552"/>
    </source>
</evidence>
<feature type="binding site" evidence="10">
    <location>
        <position position="566"/>
    </location>
    <ligand>
        <name>ATP</name>
        <dbReference type="ChEBI" id="CHEBI:30616"/>
    </ligand>
</feature>
<dbReference type="NCBIfam" id="TIGR00422">
    <property type="entry name" value="valS"/>
    <property type="match status" value="1"/>
</dbReference>
<evidence type="ECO:0000256" key="7">
    <source>
        <dbReference type="ARBA" id="ARBA00023054"/>
    </source>
</evidence>
<keyword evidence="3 10" id="KW-0436">Ligase</keyword>
<dbReference type="InterPro" id="IPR037118">
    <property type="entry name" value="Val-tRNA_synth_C_sf"/>
</dbReference>
<dbReference type="InterPro" id="IPR014729">
    <property type="entry name" value="Rossmann-like_a/b/a_fold"/>
</dbReference>
<comment type="domain">
    <text evidence="10">The C-terminal coiled-coil domain is crucial for aminoacylation activity.</text>
</comment>
<comment type="caution">
    <text evidence="14">The sequence shown here is derived from an EMBL/GenBank/DDBJ whole genome shotgun (WGS) entry which is preliminary data.</text>
</comment>
<dbReference type="Pfam" id="PF08264">
    <property type="entry name" value="Anticodon_1"/>
    <property type="match status" value="1"/>
</dbReference>
<protein>
    <recommendedName>
        <fullName evidence="10">Valine--tRNA ligase</fullName>
        <ecNumber evidence="10">6.1.1.9</ecNumber>
    </recommendedName>
    <alternativeName>
        <fullName evidence="10">Valyl-tRNA synthetase</fullName>
        <shortName evidence="10">ValRS</shortName>
    </alternativeName>
</protein>
<dbReference type="SUPFAM" id="SSF47323">
    <property type="entry name" value="Anticodon-binding domain of a subclass of class I aminoacyl-tRNA synthetases"/>
    <property type="match status" value="1"/>
</dbReference>
<dbReference type="InterPro" id="IPR009080">
    <property type="entry name" value="tRNAsynth_Ia_anticodon-bd"/>
</dbReference>
<comment type="similarity">
    <text evidence="10">Belongs to the class-I aminoacyl-tRNA synthetase family. ValS type 1 subfamily.</text>
</comment>
<dbReference type="NCBIfam" id="NF004349">
    <property type="entry name" value="PRK05729.1"/>
    <property type="match status" value="1"/>
</dbReference>
<dbReference type="Pfam" id="PF10458">
    <property type="entry name" value="Val_tRNA-synt_C"/>
    <property type="match status" value="1"/>
</dbReference>
<keyword evidence="5 10" id="KW-0067">ATP-binding</keyword>
<dbReference type="HAMAP" id="MF_02004">
    <property type="entry name" value="Val_tRNA_synth_type1"/>
    <property type="match status" value="1"/>
</dbReference>
<comment type="catalytic activity">
    <reaction evidence="9 10">
        <text>tRNA(Val) + L-valine + ATP = L-valyl-tRNA(Val) + AMP + diphosphate</text>
        <dbReference type="Rhea" id="RHEA:10704"/>
        <dbReference type="Rhea" id="RHEA-COMP:9672"/>
        <dbReference type="Rhea" id="RHEA-COMP:9708"/>
        <dbReference type="ChEBI" id="CHEBI:30616"/>
        <dbReference type="ChEBI" id="CHEBI:33019"/>
        <dbReference type="ChEBI" id="CHEBI:57762"/>
        <dbReference type="ChEBI" id="CHEBI:78442"/>
        <dbReference type="ChEBI" id="CHEBI:78537"/>
        <dbReference type="ChEBI" id="CHEBI:456215"/>
        <dbReference type="EC" id="6.1.1.9"/>
    </reaction>
</comment>
<evidence type="ECO:0000256" key="2">
    <source>
        <dbReference type="ARBA" id="ARBA00022490"/>
    </source>
</evidence>
<dbReference type="EMBL" id="PGTN01000015">
    <property type="protein sequence ID" value="PJF48439.1"/>
    <property type="molecule type" value="Genomic_DNA"/>
</dbReference>
<dbReference type="GO" id="GO:0006438">
    <property type="term" value="P:valyl-tRNA aminoacylation"/>
    <property type="evidence" value="ECO:0007669"/>
    <property type="project" value="UniProtKB-UniRule"/>
</dbReference>
<keyword evidence="4 10" id="KW-0547">Nucleotide-binding</keyword>
<gene>
    <name evidence="10" type="primary">valS</name>
    <name evidence="14" type="ORF">CUN48_03715</name>
</gene>
<dbReference type="Gene3D" id="1.10.287.380">
    <property type="entry name" value="Valyl-tRNA synthetase, C-terminal domain"/>
    <property type="match status" value="1"/>
</dbReference>
<dbReference type="InterPro" id="IPR001412">
    <property type="entry name" value="aa-tRNA-synth_I_CS"/>
</dbReference>
<reference evidence="14 15" key="1">
    <citation type="submission" date="2017-11" db="EMBL/GenBank/DDBJ databases">
        <title>Evolution of Phototrophy in the Chloroflexi Phylum Driven by Horizontal Gene Transfer.</title>
        <authorList>
            <person name="Ward L.M."/>
            <person name="Hemp J."/>
            <person name="Shih P.M."/>
            <person name="Mcglynn S.E."/>
            <person name="Fischer W."/>
        </authorList>
    </citation>
    <scope>NUCLEOTIDE SEQUENCE [LARGE SCALE GENOMIC DNA]</scope>
    <source>
        <strain evidence="14">JP3_7</strain>
    </source>
</reference>
<dbReference type="FunFam" id="3.40.50.620:FF:000020">
    <property type="entry name" value="Valine--tRNA ligase, mitochondrial"/>
    <property type="match status" value="1"/>
</dbReference>
<evidence type="ECO:0000256" key="8">
    <source>
        <dbReference type="ARBA" id="ARBA00023146"/>
    </source>
</evidence>
<dbReference type="InterPro" id="IPR002300">
    <property type="entry name" value="aa-tRNA-synth_Ia"/>
</dbReference>
<dbReference type="AlphaFoldDB" id="A0A2M8QF61"/>
<accession>A0A2M8QF61</accession>
<evidence type="ECO:0000256" key="10">
    <source>
        <dbReference type="HAMAP-Rule" id="MF_02004"/>
    </source>
</evidence>
<dbReference type="SUPFAM" id="SSF50677">
    <property type="entry name" value="ValRS/IleRS/LeuRS editing domain"/>
    <property type="match status" value="1"/>
</dbReference>
<dbReference type="Gene3D" id="3.90.740.10">
    <property type="entry name" value="Valyl/Leucyl/Isoleucyl-tRNA synthetase, editing domain"/>
    <property type="match status" value="1"/>
</dbReference>
<dbReference type="SUPFAM" id="SSF46589">
    <property type="entry name" value="tRNA-binding arm"/>
    <property type="match status" value="1"/>
</dbReference>
<comment type="subunit">
    <text evidence="10">Monomer.</text>
</comment>
<dbReference type="GO" id="GO:0002161">
    <property type="term" value="F:aminoacyl-tRNA deacylase activity"/>
    <property type="evidence" value="ECO:0007669"/>
    <property type="project" value="InterPro"/>
</dbReference>
<evidence type="ECO:0000256" key="1">
    <source>
        <dbReference type="ARBA" id="ARBA00004496"/>
    </source>
</evidence>
<dbReference type="Proteomes" id="UP000230790">
    <property type="component" value="Unassembled WGS sequence"/>
</dbReference>
<keyword evidence="2 10" id="KW-0963">Cytoplasm</keyword>